<evidence type="ECO:0000313" key="2">
    <source>
        <dbReference type="EMBL" id="TXG77355.1"/>
    </source>
</evidence>
<evidence type="ECO:0000313" key="3">
    <source>
        <dbReference type="Proteomes" id="UP000321026"/>
    </source>
</evidence>
<feature type="region of interest" description="Disordered" evidence="1">
    <location>
        <begin position="22"/>
        <end position="41"/>
    </location>
</feature>
<dbReference type="Proteomes" id="UP000321026">
    <property type="component" value="Unassembled WGS sequence"/>
</dbReference>
<gene>
    <name evidence="2" type="ORF">E6Q11_02950</name>
</gene>
<reference evidence="2 3" key="1">
    <citation type="submission" date="2018-09" db="EMBL/GenBank/DDBJ databases">
        <title>Metagenome Assembled Genomes from an Advanced Water Purification Facility.</title>
        <authorList>
            <person name="Stamps B.W."/>
            <person name="Spear J.R."/>
        </authorList>
    </citation>
    <scope>NUCLEOTIDE SEQUENCE [LARGE SCALE GENOMIC DNA]</scope>
    <source>
        <strain evidence="2">Bin_63_2</strain>
    </source>
</reference>
<dbReference type="AlphaFoldDB" id="A0A5C7J6Z3"/>
<dbReference type="EMBL" id="SSDS01000048">
    <property type="protein sequence ID" value="TXG77355.1"/>
    <property type="molecule type" value="Genomic_DNA"/>
</dbReference>
<organism evidence="2 3">
    <name type="scientific">Candidatus Dojkabacteria bacterium</name>
    <dbReference type="NCBI Taxonomy" id="2099670"/>
    <lineage>
        <taxon>Bacteria</taxon>
        <taxon>Candidatus Dojkabacteria</taxon>
    </lineage>
</organism>
<name>A0A5C7J6Z3_9BACT</name>
<protein>
    <submittedName>
        <fullName evidence="2">Uncharacterized protein</fullName>
    </submittedName>
</protein>
<proteinExistence type="predicted"/>
<comment type="caution">
    <text evidence="2">The sequence shown here is derived from an EMBL/GenBank/DDBJ whole genome shotgun (WGS) entry which is preliminary data.</text>
</comment>
<accession>A0A5C7J6Z3</accession>
<sequence length="188" mass="21283">MNSKDKKRVDLDVRPEGPWFSNYDYAGPDEPTEISPGKGLYNGKMDRYKSVRDFIEMKRKRKCELKNATYTPDQLLKAATRFSELVAQQGFGMQTTADPMKKALDQKIGKQVQALVTDAFQKSMSSVQINIDFNPETKTAKFVLYGNGSDEDKAALTNGLNQLGPTAFAIMSKYQKTPFDYKYAEFSR</sequence>
<evidence type="ECO:0000256" key="1">
    <source>
        <dbReference type="SAM" id="MobiDB-lite"/>
    </source>
</evidence>